<comment type="caution">
    <text evidence="9">The sequence shown here is derived from an EMBL/GenBank/DDBJ whole genome shotgun (WGS) entry which is preliminary data.</text>
</comment>
<feature type="region of interest" description="Disordered" evidence="7">
    <location>
        <begin position="333"/>
        <end position="374"/>
    </location>
</feature>
<dbReference type="AlphaFoldDB" id="A0A9Q0YP60"/>
<evidence type="ECO:0000256" key="4">
    <source>
        <dbReference type="ARBA" id="ARBA00023242"/>
    </source>
</evidence>
<feature type="coiled-coil region" evidence="6">
    <location>
        <begin position="151"/>
        <end position="200"/>
    </location>
</feature>
<feature type="compositionally biased region" description="Polar residues" evidence="7">
    <location>
        <begin position="269"/>
        <end position="293"/>
    </location>
</feature>
<dbReference type="OrthoDB" id="6247875at2759"/>
<dbReference type="GO" id="GO:0000981">
    <property type="term" value="F:DNA-binding transcription factor activity, RNA polymerase II-specific"/>
    <property type="evidence" value="ECO:0007669"/>
    <property type="project" value="TreeGrafter"/>
</dbReference>
<feature type="compositionally biased region" description="Low complexity" evidence="7">
    <location>
        <begin position="471"/>
        <end position="480"/>
    </location>
</feature>
<evidence type="ECO:0000256" key="7">
    <source>
        <dbReference type="SAM" id="MobiDB-lite"/>
    </source>
</evidence>
<feature type="region of interest" description="Disordered" evidence="7">
    <location>
        <begin position="81"/>
        <end position="142"/>
    </location>
</feature>
<accession>A0A9Q0YP60</accession>
<dbReference type="PANTHER" id="PTHR45789">
    <property type="entry name" value="FI18025P1"/>
    <property type="match status" value="1"/>
</dbReference>
<gene>
    <name evidence="9" type="ORF">HOLleu_36796</name>
</gene>
<reference evidence="9" key="1">
    <citation type="submission" date="2021-10" db="EMBL/GenBank/DDBJ databases">
        <title>Tropical sea cucumber genome reveals ecological adaptation and Cuvierian tubules defense mechanism.</title>
        <authorList>
            <person name="Chen T."/>
        </authorList>
    </citation>
    <scope>NUCLEOTIDE SEQUENCE</scope>
    <source>
        <strain evidence="9">Nanhai2018</strain>
        <tissue evidence="9">Muscle</tissue>
    </source>
</reference>
<keyword evidence="4 5" id="KW-0539">Nucleus</keyword>
<dbReference type="PANTHER" id="PTHR45789:SF2">
    <property type="entry name" value="FI18025P1"/>
    <property type="match status" value="1"/>
</dbReference>
<evidence type="ECO:0000313" key="9">
    <source>
        <dbReference type="EMBL" id="KAJ8024149.1"/>
    </source>
</evidence>
<dbReference type="InterPro" id="IPR009071">
    <property type="entry name" value="HMG_box_dom"/>
</dbReference>
<keyword evidence="1" id="KW-0805">Transcription regulation</keyword>
<dbReference type="CDD" id="cd22042">
    <property type="entry name" value="HMG-box_EGL13-like"/>
    <property type="match status" value="1"/>
</dbReference>
<dbReference type="InterPro" id="IPR036910">
    <property type="entry name" value="HMG_box_dom_sf"/>
</dbReference>
<feature type="region of interest" description="Disordered" evidence="7">
    <location>
        <begin position="248"/>
        <end position="298"/>
    </location>
</feature>
<feature type="domain" description="HMG box" evidence="8">
    <location>
        <begin position="536"/>
        <end position="604"/>
    </location>
</feature>
<dbReference type="Gene3D" id="1.10.30.10">
    <property type="entry name" value="High mobility group box domain"/>
    <property type="match status" value="1"/>
</dbReference>
<dbReference type="PROSITE" id="PS50118">
    <property type="entry name" value="HMG_BOX_2"/>
    <property type="match status" value="1"/>
</dbReference>
<feature type="compositionally biased region" description="Low complexity" evidence="7">
    <location>
        <begin position="347"/>
        <end position="374"/>
    </location>
</feature>
<evidence type="ECO:0000256" key="5">
    <source>
        <dbReference type="PROSITE-ProRule" id="PRU00267"/>
    </source>
</evidence>
<dbReference type="FunFam" id="1.10.30.10:FF:000003">
    <property type="entry name" value="Putative transcription factor SOX-6"/>
    <property type="match status" value="1"/>
</dbReference>
<evidence type="ECO:0000256" key="1">
    <source>
        <dbReference type="ARBA" id="ARBA00023015"/>
    </source>
</evidence>
<dbReference type="SMART" id="SM00398">
    <property type="entry name" value="HMG"/>
    <property type="match status" value="1"/>
</dbReference>
<keyword evidence="10" id="KW-1185">Reference proteome</keyword>
<sequence>MVNEILPLGGRRRMAAKTPDSGVSMTDSLADHPESDKACEEAMDCNDGLVGDKPTDLTKVVIKQEPMTNVDEMGQDMCCPNLPEEGRREEEAHERADGGETDGNFGEGDYAGMSPGGDAEERLREQEMATEEKDGTSDLAVSSDRMGDGALTELLHQLSSLKEQLIRQQSEVSQLQRTQLQRQQRQMELQRIQQDMLQRQQQQLLDQHHKITFLMQALQQQHAGAAAAAGGGFLRLIPVYPTDLNRLPAPPPLITSPDSGSGGKSSSGNQTKSPTNTFQSTNPTPMQPVTLSNGHLAGITPFQAGHGGLLTIPHASFPPSSFPPLIPHASLGAHIPGYDNTDQPLNLSQKSSAPAPAPATSTSSQASPSLDSPSIQTLLKAKSSTSITEPLKRNQSLSPKGSYLKYSAHEAEVLNHTGPRPLTSHVELRRPSGIEYTNDGHSPSQSPTDREKIAVDALTAQLSGTNGEVASGSESNYGNSSEEDDDSGMQAQARRNLIIDLTDEDERPKVDVQVDKCTIARMYRDARKSEAGKPHIKRPMNAFMVWAKEERRKILARHPDMHNSNISKILGSKWKTMTHAEKQPYYEEQARLSKQHLEKYPDYKYRPRPKRTCIIDGKKLKVGEYKALMRQKRQEVRHVYYSRDNEPLLKPPTLTTSTAPSFPLSGGYVLNPQQAAAAAAMAAFDSQGMPTMVNPEQVSSSQD</sequence>
<feature type="region of interest" description="Disordered" evidence="7">
    <location>
        <begin position="1"/>
        <end position="36"/>
    </location>
</feature>
<dbReference type="EMBL" id="JAIZAY010000019">
    <property type="protein sequence ID" value="KAJ8024149.1"/>
    <property type="molecule type" value="Genomic_DNA"/>
</dbReference>
<feature type="compositionally biased region" description="Basic and acidic residues" evidence="7">
    <location>
        <begin position="119"/>
        <end position="136"/>
    </location>
</feature>
<dbReference type="GO" id="GO:0000978">
    <property type="term" value="F:RNA polymerase II cis-regulatory region sequence-specific DNA binding"/>
    <property type="evidence" value="ECO:0007669"/>
    <property type="project" value="TreeGrafter"/>
</dbReference>
<feature type="region of interest" description="Disordered" evidence="7">
    <location>
        <begin position="462"/>
        <end position="489"/>
    </location>
</feature>
<dbReference type="GO" id="GO:0045165">
    <property type="term" value="P:cell fate commitment"/>
    <property type="evidence" value="ECO:0007669"/>
    <property type="project" value="TreeGrafter"/>
</dbReference>
<feature type="DNA-binding region" description="HMG box" evidence="5">
    <location>
        <begin position="536"/>
        <end position="604"/>
    </location>
</feature>
<protein>
    <submittedName>
        <fullName evidence="9">Transcription factor SOX-5</fullName>
    </submittedName>
</protein>
<feature type="compositionally biased region" description="Basic and acidic residues" evidence="7">
    <location>
        <begin position="84"/>
        <end position="98"/>
    </location>
</feature>
<dbReference type="Pfam" id="PF00505">
    <property type="entry name" value="HMG_box"/>
    <property type="match status" value="1"/>
</dbReference>
<evidence type="ECO:0000256" key="2">
    <source>
        <dbReference type="ARBA" id="ARBA00023125"/>
    </source>
</evidence>
<evidence type="ECO:0000256" key="6">
    <source>
        <dbReference type="SAM" id="Coils"/>
    </source>
</evidence>
<dbReference type="GO" id="GO:0005634">
    <property type="term" value="C:nucleus"/>
    <property type="evidence" value="ECO:0007669"/>
    <property type="project" value="UniProtKB-UniRule"/>
</dbReference>
<dbReference type="Proteomes" id="UP001152320">
    <property type="component" value="Chromosome 19"/>
</dbReference>
<name>A0A9Q0YP60_HOLLE</name>
<dbReference type="InterPro" id="IPR051356">
    <property type="entry name" value="SOX/SOX-like_TF"/>
</dbReference>
<evidence type="ECO:0000256" key="3">
    <source>
        <dbReference type="ARBA" id="ARBA00023163"/>
    </source>
</evidence>
<organism evidence="9 10">
    <name type="scientific">Holothuria leucospilota</name>
    <name type="common">Black long sea cucumber</name>
    <name type="synonym">Mertensiothuria leucospilota</name>
    <dbReference type="NCBI Taxonomy" id="206669"/>
    <lineage>
        <taxon>Eukaryota</taxon>
        <taxon>Metazoa</taxon>
        <taxon>Echinodermata</taxon>
        <taxon>Eleutherozoa</taxon>
        <taxon>Echinozoa</taxon>
        <taxon>Holothuroidea</taxon>
        <taxon>Aspidochirotacea</taxon>
        <taxon>Aspidochirotida</taxon>
        <taxon>Holothuriidae</taxon>
        <taxon>Holothuria</taxon>
    </lineage>
</organism>
<keyword evidence="6" id="KW-0175">Coiled coil</keyword>
<proteinExistence type="predicted"/>
<evidence type="ECO:0000259" key="8">
    <source>
        <dbReference type="PROSITE" id="PS50118"/>
    </source>
</evidence>
<dbReference type="SUPFAM" id="SSF47095">
    <property type="entry name" value="HMG-box"/>
    <property type="match status" value="1"/>
</dbReference>
<keyword evidence="2 5" id="KW-0238">DNA-binding</keyword>
<keyword evidence="3" id="KW-0804">Transcription</keyword>
<evidence type="ECO:0000313" key="10">
    <source>
        <dbReference type="Proteomes" id="UP001152320"/>
    </source>
</evidence>